<evidence type="ECO:0000313" key="2">
    <source>
        <dbReference type="EMBL" id="PCH42092.1"/>
    </source>
</evidence>
<feature type="region of interest" description="Disordered" evidence="1">
    <location>
        <begin position="528"/>
        <end position="552"/>
    </location>
</feature>
<feature type="compositionally biased region" description="Low complexity" evidence="1">
    <location>
        <begin position="272"/>
        <end position="286"/>
    </location>
</feature>
<sequence>MPLPDERPRQSVQNLIGRFEQQTKRQSLTGSPTPFLPPRTSSVASHHTGDSAKEELKEKREWPPKAKSTSPPASTVDVTEQPQQHDEPAAQSPQSEAAPAPPDPTPEVPVAEPTPSPPETAVPVPVPKPEPARQGSVGSVAAPTPKRAGNLPSKPATASSRTGAPAATGVRAPTRPRTANKSPPSSFHGAPAPSTSTSNSASTPARVPSKPSSTSVAAASPSKARPATRNPPTASVPPRSKTPSLRPKTPTAAPPARPKTPSGRAPSSGLFAPTAASLARARNAGAPPVPAPVRKASSGPSVSDRLSKPTAASLNRAVSPPRTVAHSSPARGAARGAVRGAARGAAPARGTTTKTRGSATAAAKAKPAASATAAAPAIAVAIEPAQGEPAEEDQQAHTEEPETLASPVEHVEHVEHEPEGSDSTLIDEPQHVSTGLTQEPGVHDAAVDTAVDILNTKQEALEAAVAAAEQGKTELHETEAHDEAAEELPPASEPEHLYEKLAPVELEEAVPAASELAEEHDAHVEHIEEAHESETTEVNGKATPTPAGHDNELVDLINTLERKPRPVSMMTIPDEVIDIPDEE</sequence>
<feature type="region of interest" description="Disordered" evidence="1">
    <location>
        <begin position="1"/>
        <end position="427"/>
    </location>
</feature>
<evidence type="ECO:0000313" key="3">
    <source>
        <dbReference type="Proteomes" id="UP000218811"/>
    </source>
</evidence>
<keyword evidence="3" id="KW-1185">Reference proteome</keyword>
<feature type="compositionally biased region" description="Low complexity" evidence="1">
    <location>
        <begin position="190"/>
        <end position="224"/>
    </location>
</feature>
<reference evidence="2 3" key="1">
    <citation type="journal article" date="2012" name="Science">
        <title>The Paleozoic origin of enzymatic lignin decomposition reconstructed from 31 fungal genomes.</title>
        <authorList>
            <person name="Floudas D."/>
            <person name="Binder M."/>
            <person name="Riley R."/>
            <person name="Barry K."/>
            <person name="Blanchette R.A."/>
            <person name="Henrissat B."/>
            <person name="Martinez A.T."/>
            <person name="Otillar R."/>
            <person name="Spatafora J.W."/>
            <person name="Yadav J.S."/>
            <person name="Aerts A."/>
            <person name="Benoit I."/>
            <person name="Boyd A."/>
            <person name="Carlson A."/>
            <person name="Copeland A."/>
            <person name="Coutinho P.M."/>
            <person name="de Vries R.P."/>
            <person name="Ferreira P."/>
            <person name="Findley K."/>
            <person name="Foster B."/>
            <person name="Gaskell J."/>
            <person name="Glotzer D."/>
            <person name="Gorecki P."/>
            <person name="Heitman J."/>
            <person name="Hesse C."/>
            <person name="Hori C."/>
            <person name="Igarashi K."/>
            <person name="Jurgens J.A."/>
            <person name="Kallen N."/>
            <person name="Kersten P."/>
            <person name="Kohler A."/>
            <person name="Kuees U."/>
            <person name="Kumar T.K.A."/>
            <person name="Kuo A."/>
            <person name="LaButti K."/>
            <person name="Larrondo L.F."/>
            <person name="Lindquist E."/>
            <person name="Ling A."/>
            <person name="Lombard V."/>
            <person name="Lucas S."/>
            <person name="Lundell T."/>
            <person name="Martin R."/>
            <person name="McLaughlin D.J."/>
            <person name="Morgenstern I."/>
            <person name="Morin E."/>
            <person name="Murat C."/>
            <person name="Nagy L.G."/>
            <person name="Nolan M."/>
            <person name="Ohm R.A."/>
            <person name="Patyshakuliyeva A."/>
            <person name="Rokas A."/>
            <person name="Ruiz-Duenas F.J."/>
            <person name="Sabat G."/>
            <person name="Salamov A."/>
            <person name="Samejima M."/>
            <person name="Schmutz J."/>
            <person name="Slot J.C."/>
            <person name="St John F."/>
            <person name="Stenlid J."/>
            <person name="Sun H."/>
            <person name="Sun S."/>
            <person name="Syed K."/>
            <person name="Tsang A."/>
            <person name="Wiebenga A."/>
            <person name="Young D."/>
            <person name="Pisabarro A."/>
            <person name="Eastwood D.C."/>
            <person name="Martin F."/>
            <person name="Cullen D."/>
            <person name="Grigoriev I.V."/>
            <person name="Hibbett D.S."/>
        </authorList>
    </citation>
    <scope>NUCLEOTIDE SEQUENCE [LARGE SCALE GENOMIC DNA]</scope>
    <source>
        <strain evidence="2 3">MD-104</strain>
    </source>
</reference>
<protein>
    <submittedName>
        <fullName evidence="2">Uncharacterized protein</fullName>
    </submittedName>
</protein>
<feature type="compositionally biased region" description="Basic and acidic residues" evidence="1">
    <location>
        <begin position="409"/>
        <end position="419"/>
    </location>
</feature>
<feature type="region of interest" description="Disordered" evidence="1">
    <location>
        <begin position="464"/>
        <end position="493"/>
    </location>
</feature>
<evidence type="ECO:0000256" key="1">
    <source>
        <dbReference type="SAM" id="MobiDB-lite"/>
    </source>
</evidence>
<gene>
    <name evidence="2" type="ORF">WOLCODRAFT_137696</name>
</gene>
<feature type="compositionally biased region" description="Basic and acidic residues" evidence="1">
    <location>
        <begin position="471"/>
        <end position="483"/>
    </location>
</feature>
<organism evidence="2 3">
    <name type="scientific">Wolfiporia cocos (strain MD-104)</name>
    <name type="common">Brown rot fungus</name>
    <dbReference type="NCBI Taxonomy" id="742152"/>
    <lineage>
        <taxon>Eukaryota</taxon>
        <taxon>Fungi</taxon>
        <taxon>Dikarya</taxon>
        <taxon>Basidiomycota</taxon>
        <taxon>Agaricomycotina</taxon>
        <taxon>Agaricomycetes</taxon>
        <taxon>Polyporales</taxon>
        <taxon>Phaeolaceae</taxon>
        <taxon>Wolfiporia</taxon>
    </lineage>
</organism>
<dbReference type="OMA" id="HPSHNPD"/>
<proteinExistence type="predicted"/>
<feature type="compositionally biased region" description="Pro residues" evidence="1">
    <location>
        <begin position="99"/>
        <end position="129"/>
    </location>
</feature>
<dbReference type="Proteomes" id="UP000218811">
    <property type="component" value="Unassembled WGS sequence"/>
</dbReference>
<dbReference type="EMBL" id="KB468124">
    <property type="protein sequence ID" value="PCH42092.1"/>
    <property type="molecule type" value="Genomic_DNA"/>
</dbReference>
<accession>A0A2H3JIT0</accession>
<feature type="compositionally biased region" description="Basic and acidic residues" evidence="1">
    <location>
        <begin position="47"/>
        <end position="64"/>
    </location>
</feature>
<dbReference type="OrthoDB" id="3271236at2759"/>
<name>A0A2H3JIT0_WOLCO</name>
<dbReference type="AlphaFoldDB" id="A0A2H3JIT0"/>
<feature type="compositionally biased region" description="Low complexity" evidence="1">
    <location>
        <begin position="65"/>
        <end position="75"/>
    </location>
</feature>
<dbReference type="STRING" id="742152.A0A2H3JIT0"/>
<feature type="compositionally biased region" description="Low complexity" evidence="1">
    <location>
        <begin position="89"/>
        <end position="98"/>
    </location>
</feature>
<feature type="compositionally biased region" description="Low complexity" evidence="1">
    <location>
        <begin position="330"/>
        <end position="382"/>
    </location>
</feature>